<dbReference type="InterPro" id="IPR007899">
    <property type="entry name" value="CHAD_dom"/>
</dbReference>
<feature type="compositionally biased region" description="Low complexity" evidence="2">
    <location>
        <begin position="160"/>
        <end position="169"/>
    </location>
</feature>
<gene>
    <name evidence="4" type="ORF">AVDCRST_MAG70-1893</name>
</gene>
<dbReference type="PANTHER" id="PTHR39339">
    <property type="entry name" value="SLR1444 PROTEIN"/>
    <property type="match status" value="1"/>
</dbReference>
<evidence type="ECO:0000256" key="1">
    <source>
        <dbReference type="SAM" id="Coils"/>
    </source>
</evidence>
<dbReference type="SMART" id="SM00880">
    <property type="entry name" value="CHAD"/>
    <property type="match status" value="1"/>
</dbReference>
<sequence length="262" mass="28437">MTTNDTTNVPASDPVAPDAPYREAMTHLIGERWEAVCAALPAAIDGTDPEGVHDVRVASRRLRAAMDVAVGAFPKPWYRRLHRTAKQITAALGDVRDRDVLLGYWAERRGKATATERAGIDLLIERLERERTAAREEMMRFLAGIDPDALATETRRRFPRAGASDGRAGADADESDPAVTDDRKTKRETEERQTAGSVGLNDEHGSATRDDETTLPDRSEIEAAGEVGDTGAGDTPDIAEVTQPSDRTPAGAEPVRRQGKDL</sequence>
<organism evidence="4">
    <name type="scientific">uncultured Thermomicrobiales bacterium</name>
    <dbReference type="NCBI Taxonomy" id="1645740"/>
    <lineage>
        <taxon>Bacteria</taxon>
        <taxon>Pseudomonadati</taxon>
        <taxon>Thermomicrobiota</taxon>
        <taxon>Thermomicrobia</taxon>
        <taxon>Thermomicrobiales</taxon>
        <taxon>environmental samples</taxon>
    </lineage>
</organism>
<dbReference type="Pfam" id="PF05235">
    <property type="entry name" value="CHAD"/>
    <property type="match status" value="1"/>
</dbReference>
<dbReference type="PANTHER" id="PTHR39339:SF1">
    <property type="entry name" value="CHAD DOMAIN-CONTAINING PROTEIN"/>
    <property type="match status" value="1"/>
</dbReference>
<evidence type="ECO:0000256" key="2">
    <source>
        <dbReference type="SAM" id="MobiDB-lite"/>
    </source>
</evidence>
<evidence type="ECO:0000313" key="4">
    <source>
        <dbReference type="EMBL" id="CAA9564054.1"/>
    </source>
</evidence>
<name>A0A6J4UZ42_9BACT</name>
<accession>A0A6J4UZ42</accession>
<evidence type="ECO:0000259" key="3">
    <source>
        <dbReference type="SMART" id="SM00880"/>
    </source>
</evidence>
<feature type="coiled-coil region" evidence="1">
    <location>
        <begin position="117"/>
        <end position="144"/>
    </location>
</feature>
<dbReference type="Gene3D" id="1.40.20.10">
    <property type="entry name" value="CHAD domain"/>
    <property type="match status" value="1"/>
</dbReference>
<dbReference type="EMBL" id="CADCWH010000304">
    <property type="protein sequence ID" value="CAA9564054.1"/>
    <property type="molecule type" value="Genomic_DNA"/>
</dbReference>
<feature type="compositionally biased region" description="Basic and acidic residues" evidence="2">
    <location>
        <begin position="201"/>
        <end position="221"/>
    </location>
</feature>
<keyword evidence="1" id="KW-0175">Coiled coil</keyword>
<protein>
    <recommendedName>
        <fullName evidence="3">CHAD domain-containing protein</fullName>
    </recommendedName>
</protein>
<dbReference type="AlphaFoldDB" id="A0A6J4UZ42"/>
<dbReference type="InterPro" id="IPR038186">
    <property type="entry name" value="CHAD_dom_sf"/>
</dbReference>
<feature type="compositionally biased region" description="Basic and acidic residues" evidence="2">
    <location>
        <begin position="180"/>
        <end position="193"/>
    </location>
</feature>
<proteinExistence type="predicted"/>
<feature type="domain" description="CHAD" evidence="3">
    <location>
        <begin position="28"/>
        <end position="248"/>
    </location>
</feature>
<reference evidence="4" key="1">
    <citation type="submission" date="2020-02" db="EMBL/GenBank/DDBJ databases">
        <authorList>
            <person name="Meier V. D."/>
        </authorList>
    </citation>
    <scope>NUCLEOTIDE SEQUENCE</scope>
    <source>
        <strain evidence="4">AVDCRST_MAG70</strain>
    </source>
</reference>
<feature type="region of interest" description="Disordered" evidence="2">
    <location>
        <begin position="159"/>
        <end position="262"/>
    </location>
</feature>